<dbReference type="EMBL" id="CM044703">
    <property type="protein sequence ID" value="KAI5671368.1"/>
    <property type="molecule type" value="Genomic_DNA"/>
</dbReference>
<dbReference type="Proteomes" id="UP001060085">
    <property type="component" value="Linkage Group LG03"/>
</dbReference>
<protein>
    <submittedName>
        <fullName evidence="1">Uncharacterized protein</fullName>
    </submittedName>
</protein>
<comment type="caution">
    <text evidence="1">The sequence shown here is derived from an EMBL/GenBank/DDBJ whole genome shotgun (WGS) entry which is preliminary data.</text>
</comment>
<sequence>MGKFERQDVVVFATSAYIIWFARNKLRHKETQLNANSTALRTLHFSEKFLQISSPGRHVLAKAVLRLIYFTVDYEELLGIIEGFVAGYNLDRWIIIGTGECYAHLLTQTTIASDIVD</sequence>
<keyword evidence="2" id="KW-1185">Reference proteome</keyword>
<name>A0ACC0BFH7_CATRO</name>
<organism evidence="1 2">
    <name type="scientific">Catharanthus roseus</name>
    <name type="common">Madagascar periwinkle</name>
    <name type="synonym">Vinca rosea</name>
    <dbReference type="NCBI Taxonomy" id="4058"/>
    <lineage>
        <taxon>Eukaryota</taxon>
        <taxon>Viridiplantae</taxon>
        <taxon>Streptophyta</taxon>
        <taxon>Embryophyta</taxon>
        <taxon>Tracheophyta</taxon>
        <taxon>Spermatophyta</taxon>
        <taxon>Magnoliopsida</taxon>
        <taxon>eudicotyledons</taxon>
        <taxon>Gunneridae</taxon>
        <taxon>Pentapetalae</taxon>
        <taxon>asterids</taxon>
        <taxon>lamiids</taxon>
        <taxon>Gentianales</taxon>
        <taxon>Apocynaceae</taxon>
        <taxon>Rauvolfioideae</taxon>
        <taxon>Vinceae</taxon>
        <taxon>Catharanthinae</taxon>
        <taxon>Catharanthus</taxon>
    </lineage>
</organism>
<evidence type="ECO:0000313" key="2">
    <source>
        <dbReference type="Proteomes" id="UP001060085"/>
    </source>
</evidence>
<evidence type="ECO:0000313" key="1">
    <source>
        <dbReference type="EMBL" id="KAI5671368.1"/>
    </source>
</evidence>
<accession>A0ACC0BFH7</accession>
<proteinExistence type="predicted"/>
<reference evidence="2" key="1">
    <citation type="journal article" date="2023" name="Nat. Plants">
        <title>Single-cell RNA sequencing provides a high-resolution roadmap for understanding the multicellular compartmentation of specialized metabolism.</title>
        <authorList>
            <person name="Sun S."/>
            <person name="Shen X."/>
            <person name="Li Y."/>
            <person name="Li Y."/>
            <person name="Wang S."/>
            <person name="Li R."/>
            <person name="Zhang H."/>
            <person name="Shen G."/>
            <person name="Guo B."/>
            <person name="Wei J."/>
            <person name="Xu J."/>
            <person name="St-Pierre B."/>
            <person name="Chen S."/>
            <person name="Sun C."/>
        </authorList>
    </citation>
    <scope>NUCLEOTIDE SEQUENCE [LARGE SCALE GENOMIC DNA]</scope>
</reference>
<gene>
    <name evidence="1" type="ORF">M9H77_11732</name>
</gene>